<accession>A0A397TPK0</accession>
<comment type="caution">
    <text evidence="2">The sequence shown here is derived from an EMBL/GenBank/DDBJ whole genome shotgun (WGS) entry which is preliminary data.</text>
</comment>
<keyword evidence="3" id="KW-1185">Reference proteome</keyword>
<protein>
    <submittedName>
        <fullName evidence="2">Uncharacterized protein</fullName>
    </submittedName>
</protein>
<gene>
    <name evidence="2" type="ORF">C1645_812717</name>
</gene>
<organism evidence="2 3">
    <name type="scientific">Glomus cerebriforme</name>
    <dbReference type="NCBI Taxonomy" id="658196"/>
    <lineage>
        <taxon>Eukaryota</taxon>
        <taxon>Fungi</taxon>
        <taxon>Fungi incertae sedis</taxon>
        <taxon>Mucoromycota</taxon>
        <taxon>Glomeromycotina</taxon>
        <taxon>Glomeromycetes</taxon>
        <taxon>Glomerales</taxon>
        <taxon>Glomeraceae</taxon>
        <taxon>Glomus</taxon>
    </lineage>
</organism>
<name>A0A397TPK0_9GLOM</name>
<reference evidence="2 3" key="1">
    <citation type="submission" date="2018-06" db="EMBL/GenBank/DDBJ databases">
        <title>Comparative genomics reveals the genomic features of Rhizophagus irregularis, R. cerebriforme, R. diaphanum and Gigaspora rosea, and their symbiotic lifestyle signature.</title>
        <authorList>
            <person name="Morin E."/>
            <person name="San Clemente H."/>
            <person name="Chen E.C.H."/>
            <person name="De La Providencia I."/>
            <person name="Hainaut M."/>
            <person name="Kuo A."/>
            <person name="Kohler A."/>
            <person name="Murat C."/>
            <person name="Tang N."/>
            <person name="Roy S."/>
            <person name="Loubradou J."/>
            <person name="Henrissat B."/>
            <person name="Grigoriev I.V."/>
            <person name="Corradi N."/>
            <person name="Roux C."/>
            <person name="Martin F.M."/>
        </authorList>
    </citation>
    <scope>NUCLEOTIDE SEQUENCE [LARGE SCALE GENOMIC DNA]</scope>
    <source>
        <strain evidence="2 3">DAOM 227022</strain>
    </source>
</reference>
<sequence>MLYSVPEDAKSDEYLSESSSYSDNESDLKSDDYNNYKSNYELDNKEAPYISTSITETLLV</sequence>
<proteinExistence type="predicted"/>
<dbReference type="Proteomes" id="UP000265703">
    <property type="component" value="Unassembled WGS sequence"/>
</dbReference>
<evidence type="ECO:0000256" key="1">
    <source>
        <dbReference type="SAM" id="MobiDB-lite"/>
    </source>
</evidence>
<dbReference type="EMBL" id="QKYT01000015">
    <property type="protein sequence ID" value="RIA98455.1"/>
    <property type="molecule type" value="Genomic_DNA"/>
</dbReference>
<feature type="compositionally biased region" description="Basic and acidic residues" evidence="1">
    <location>
        <begin position="26"/>
        <end position="35"/>
    </location>
</feature>
<feature type="region of interest" description="Disordered" evidence="1">
    <location>
        <begin position="1"/>
        <end position="35"/>
    </location>
</feature>
<evidence type="ECO:0000313" key="3">
    <source>
        <dbReference type="Proteomes" id="UP000265703"/>
    </source>
</evidence>
<dbReference type="AlphaFoldDB" id="A0A397TPK0"/>
<evidence type="ECO:0000313" key="2">
    <source>
        <dbReference type="EMBL" id="RIA98455.1"/>
    </source>
</evidence>